<dbReference type="OrthoDB" id="294251at2759"/>
<dbReference type="FunFam" id="1.10.8.270:FF:000001">
    <property type="entry name" value="TBC1 domain family member 1"/>
    <property type="match status" value="1"/>
</dbReference>
<dbReference type="Gene3D" id="1.10.472.80">
    <property type="entry name" value="Ypt/Rab-GAP domain of gyp1p, domain 3"/>
    <property type="match status" value="1"/>
</dbReference>
<dbReference type="STRING" id="74557.A0A1V9YFZ1"/>
<keyword evidence="5" id="KW-1185">Reference proteome</keyword>
<protein>
    <recommendedName>
        <fullName evidence="3">Rab-GAP TBC domain-containing protein</fullName>
    </recommendedName>
</protein>
<dbReference type="Gene3D" id="1.10.10.750">
    <property type="entry name" value="Ypt/Rab-GAP domain of gyp1p, domain 1"/>
    <property type="match status" value="1"/>
</dbReference>
<sequence length="377" mass="43530">IRAAEPVCDGLEPRTTSSDHLKVVTVAYPGAHVDRYGFLVSDKSERFAPSPVHEKNKGHQQSWLENHRTQKWIAMIHKCTYDDWQTIKLKQPGKVKSRIRKGIPEALRGTVWSHITGSSLMMQNHPGMYRDLLATPKIPCEETISRDIGRTFPKHHLFKDAQSMGQNALMNVLKAYSIYDPDVGYCQGMGFISALFLSYMPEEQTFWHLVACLNQKKYGLADMYRPGMPRVVEIISVFDQCIRIFLPKLALHLDNEGLHPTMYATQWFVTIFAYSFPFEFVTRVWDIFLHEGWKIVYRVAIALLKSSESMMIYINFNHCLEMLLSKKFEKIMEFFKELPTSVDAKIILGIAWEIPLTTAQLDQLHNKYQESLMATTN</sequence>
<dbReference type="FunFam" id="1.10.10.750:FF:000003">
    <property type="entry name" value="GTPase activating protein (Evi5)"/>
    <property type="match status" value="1"/>
</dbReference>
<dbReference type="Gene3D" id="1.10.8.270">
    <property type="entry name" value="putative rabgap domain of human tbc1 domain family member 14 like domains"/>
    <property type="match status" value="1"/>
</dbReference>
<name>A0A1V9YFZ1_9STRA</name>
<evidence type="ECO:0000256" key="2">
    <source>
        <dbReference type="ARBA" id="ARBA00023054"/>
    </source>
</evidence>
<feature type="domain" description="Rab-GAP TBC" evidence="3">
    <location>
        <begin position="102"/>
        <end position="292"/>
    </location>
</feature>
<dbReference type="EMBL" id="JNBS01003947">
    <property type="protein sequence ID" value="OQR84654.1"/>
    <property type="molecule type" value="Genomic_DNA"/>
</dbReference>
<dbReference type="SMART" id="SM00164">
    <property type="entry name" value="TBC"/>
    <property type="match status" value="1"/>
</dbReference>
<organism evidence="4 5">
    <name type="scientific">Thraustotheca clavata</name>
    <dbReference type="NCBI Taxonomy" id="74557"/>
    <lineage>
        <taxon>Eukaryota</taxon>
        <taxon>Sar</taxon>
        <taxon>Stramenopiles</taxon>
        <taxon>Oomycota</taxon>
        <taxon>Saprolegniomycetes</taxon>
        <taxon>Saprolegniales</taxon>
        <taxon>Achlyaceae</taxon>
        <taxon>Thraustotheca</taxon>
    </lineage>
</organism>
<proteinExistence type="predicted"/>
<evidence type="ECO:0000313" key="5">
    <source>
        <dbReference type="Proteomes" id="UP000243217"/>
    </source>
</evidence>
<dbReference type="Proteomes" id="UP000243217">
    <property type="component" value="Unassembled WGS sequence"/>
</dbReference>
<dbReference type="InterPro" id="IPR035969">
    <property type="entry name" value="Rab-GAP_TBC_sf"/>
</dbReference>
<keyword evidence="2" id="KW-0175">Coiled coil</keyword>
<comment type="caution">
    <text evidence="4">The sequence shown here is derived from an EMBL/GenBank/DDBJ whole genome shotgun (WGS) entry which is preliminary data.</text>
</comment>
<reference evidence="4 5" key="1">
    <citation type="journal article" date="2014" name="Genome Biol. Evol.">
        <title>The secreted proteins of Achlya hypogyna and Thraustotheca clavata identify the ancestral oomycete secretome and reveal gene acquisitions by horizontal gene transfer.</title>
        <authorList>
            <person name="Misner I."/>
            <person name="Blouin N."/>
            <person name="Leonard G."/>
            <person name="Richards T.A."/>
            <person name="Lane C.E."/>
        </authorList>
    </citation>
    <scope>NUCLEOTIDE SEQUENCE [LARGE SCALE GENOMIC DNA]</scope>
    <source>
        <strain evidence="4 5">ATCC 34112</strain>
    </source>
</reference>
<evidence type="ECO:0000259" key="3">
    <source>
        <dbReference type="PROSITE" id="PS50086"/>
    </source>
</evidence>
<feature type="non-terminal residue" evidence="4">
    <location>
        <position position="1"/>
    </location>
</feature>
<dbReference type="InterPro" id="IPR000195">
    <property type="entry name" value="Rab-GAP-TBC_dom"/>
</dbReference>
<dbReference type="PANTHER" id="PTHR47219">
    <property type="entry name" value="RAB GTPASE-ACTIVATING PROTEIN 1-LIKE"/>
    <property type="match status" value="1"/>
</dbReference>
<dbReference type="SUPFAM" id="SSF47923">
    <property type="entry name" value="Ypt/Rab-GAP domain of gyp1p"/>
    <property type="match status" value="2"/>
</dbReference>
<dbReference type="PROSITE" id="PS50086">
    <property type="entry name" value="TBC_RABGAP"/>
    <property type="match status" value="1"/>
</dbReference>
<dbReference type="GO" id="GO:0031267">
    <property type="term" value="F:small GTPase binding"/>
    <property type="evidence" value="ECO:0007669"/>
    <property type="project" value="TreeGrafter"/>
</dbReference>
<dbReference type="InterPro" id="IPR050302">
    <property type="entry name" value="Rab_GAP_TBC_domain"/>
</dbReference>
<keyword evidence="1" id="KW-0343">GTPase activation</keyword>
<dbReference type="AlphaFoldDB" id="A0A1V9YFZ1"/>
<evidence type="ECO:0000313" key="4">
    <source>
        <dbReference type="EMBL" id="OQR84654.1"/>
    </source>
</evidence>
<accession>A0A1V9YFZ1</accession>
<evidence type="ECO:0000256" key="1">
    <source>
        <dbReference type="ARBA" id="ARBA00022468"/>
    </source>
</evidence>
<dbReference type="PANTHER" id="PTHR47219:SF9">
    <property type="entry name" value="GTPASE ACTIVATING PROTEIN AND CENTROSOME-ASSOCIATED, ISOFORM B"/>
    <property type="match status" value="1"/>
</dbReference>
<dbReference type="Pfam" id="PF00566">
    <property type="entry name" value="RabGAP-TBC"/>
    <property type="match status" value="1"/>
</dbReference>
<gene>
    <name evidence="4" type="ORF">THRCLA_10806</name>
</gene>
<dbReference type="GO" id="GO:0005096">
    <property type="term" value="F:GTPase activator activity"/>
    <property type="evidence" value="ECO:0007669"/>
    <property type="project" value="UniProtKB-KW"/>
</dbReference>